<dbReference type="GeneID" id="102803102"/>
<accession>A0ABM0N0R0</accession>
<dbReference type="Pfam" id="PF18293">
    <property type="entry name" value="Caprin-1_dimer"/>
    <property type="match status" value="1"/>
</dbReference>
<keyword evidence="3" id="KW-1185">Reference proteome</keyword>
<dbReference type="InterPro" id="IPR028816">
    <property type="entry name" value="Caprin"/>
</dbReference>
<gene>
    <name evidence="4" type="primary">LOC102803102</name>
</gene>
<comment type="similarity">
    <text evidence="1">Belongs to the caprin family.</text>
</comment>
<evidence type="ECO:0000313" key="3">
    <source>
        <dbReference type="Proteomes" id="UP000694865"/>
    </source>
</evidence>
<dbReference type="PANTHER" id="PTHR22922:SF19">
    <property type="entry name" value="CAPRIN HOMOLOG"/>
    <property type="match status" value="1"/>
</dbReference>
<sequence>MPSASSKQAAQTPNTETSDAVRQVIAVVEKKIRNLEKRKVKLDGYKVMVTEGQELNKDQLDALAKYDEVASNVEFAKELIKHFQTILQDAVKQQKRTAKREHIQRLEAQQKSVRSILELQDLLDQLGNENVRNDFIKGDHGAVTLSEEQLNHLDEFYKLVSPTREEGKQEGSKQKYVTE</sequence>
<proteinExistence type="inferred from homology"/>
<feature type="domain" description="Caprin-1 dimerization" evidence="2">
    <location>
        <begin position="99"/>
        <end position="168"/>
    </location>
</feature>
<protein>
    <submittedName>
        <fullName evidence="4">Caprin-1-like</fullName>
    </submittedName>
</protein>
<dbReference type="PANTHER" id="PTHR22922">
    <property type="entry name" value="GPI-ANCHORED PROTEIN P137"/>
    <property type="match status" value="1"/>
</dbReference>
<evidence type="ECO:0000259" key="2">
    <source>
        <dbReference type="Pfam" id="PF18293"/>
    </source>
</evidence>
<organism evidence="3 4">
    <name type="scientific">Saccoglossus kowalevskii</name>
    <name type="common">Acorn worm</name>
    <dbReference type="NCBI Taxonomy" id="10224"/>
    <lineage>
        <taxon>Eukaryota</taxon>
        <taxon>Metazoa</taxon>
        <taxon>Hemichordata</taxon>
        <taxon>Enteropneusta</taxon>
        <taxon>Harrimaniidae</taxon>
        <taxon>Saccoglossus</taxon>
    </lineage>
</organism>
<dbReference type="Proteomes" id="UP000694865">
    <property type="component" value="Unplaced"/>
</dbReference>
<evidence type="ECO:0000256" key="1">
    <source>
        <dbReference type="ARBA" id="ARBA00007950"/>
    </source>
</evidence>
<evidence type="ECO:0000313" key="4">
    <source>
        <dbReference type="RefSeq" id="XP_006825851.1"/>
    </source>
</evidence>
<dbReference type="RefSeq" id="XP_006825851.1">
    <property type="nucleotide sequence ID" value="XM_006825788.1"/>
</dbReference>
<reference evidence="4" key="1">
    <citation type="submission" date="2025-08" db="UniProtKB">
        <authorList>
            <consortium name="RefSeq"/>
        </authorList>
    </citation>
    <scope>IDENTIFICATION</scope>
    <source>
        <tissue evidence="4">Testes</tissue>
    </source>
</reference>
<dbReference type="InterPro" id="IPR041637">
    <property type="entry name" value="Caprin-1_dimer"/>
</dbReference>
<name>A0ABM0N0R0_SACKO</name>